<accession>F8UHS1</accession>
<reference evidence="2" key="1">
    <citation type="submission" date="2011-04" db="EMBL/GenBank/DDBJ databases">
        <title>Taxonomic and functional metagenomic profiling of the microbial community in the anoxic sediment of a brackish shallow lake (Laguna de Carrizo Central Spain).</title>
        <authorList>
            <consortium name="CONSOLIDER consortium CSD2007-00005"/>
            <person name="Guazzaroni M.-E."/>
            <person name="Richter M."/>
            <person name="Garcia-Salamanca A."/>
            <person name="Yarza P."/>
            <person name="Ferrer M."/>
        </authorList>
    </citation>
    <scope>NUCLEOTIDE SEQUENCE</scope>
</reference>
<gene>
    <name evidence="2" type="ORF">LDC_03544</name>
</gene>
<dbReference type="Gene3D" id="3.40.50.2300">
    <property type="match status" value="1"/>
</dbReference>
<organism evidence="2">
    <name type="scientific">uncultured microorganism</name>
    <dbReference type="NCBI Taxonomy" id="358574"/>
    <lineage>
        <taxon>unclassified sequences</taxon>
        <taxon>environmental samples</taxon>
    </lineage>
</organism>
<evidence type="ECO:0000259" key="1">
    <source>
        <dbReference type="PROSITE" id="PS50110"/>
    </source>
</evidence>
<dbReference type="EMBL" id="JF805226">
    <property type="protein sequence ID" value="AEI30578.1"/>
    <property type="molecule type" value="Genomic_DNA"/>
</dbReference>
<sequence length="49" mass="5533">MIKILIVDDEKGLCDILKDFFKIYGFDVLIATDGQGAGHYFLDEGLLLR</sequence>
<dbReference type="PROSITE" id="PS50110">
    <property type="entry name" value="RESPONSE_REGULATORY"/>
    <property type="match status" value="1"/>
</dbReference>
<dbReference type="AlphaFoldDB" id="F8UHS1"/>
<dbReference type="InterPro" id="IPR001789">
    <property type="entry name" value="Sig_transdc_resp-reg_receiver"/>
</dbReference>
<dbReference type="SUPFAM" id="SSF52172">
    <property type="entry name" value="CheY-like"/>
    <property type="match status" value="1"/>
</dbReference>
<feature type="domain" description="Response regulatory" evidence="1">
    <location>
        <begin position="3"/>
        <end position="49"/>
    </location>
</feature>
<protein>
    <submittedName>
        <fullName evidence="2">Signal transduction response regulator receiver region domain-containing protein</fullName>
    </submittedName>
</protein>
<evidence type="ECO:0000313" key="2">
    <source>
        <dbReference type="EMBL" id="AEI30578.1"/>
    </source>
</evidence>
<dbReference type="GO" id="GO:0000160">
    <property type="term" value="P:phosphorelay signal transduction system"/>
    <property type="evidence" value="ECO:0007669"/>
    <property type="project" value="InterPro"/>
</dbReference>
<proteinExistence type="predicted"/>
<name>F8UHS1_9ZZZZ</name>
<dbReference type="InterPro" id="IPR011006">
    <property type="entry name" value="CheY-like_superfamily"/>
</dbReference>